<dbReference type="Proteomes" id="UP000053820">
    <property type="component" value="Unassembled WGS sequence"/>
</dbReference>
<keyword evidence="2" id="KW-1185">Reference proteome</keyword>
<organism evidence="1 2">
    <name type="scientific">Hydnomerulius pinastri MD-312</name>
    <dbReference type="NCBI Taxonomy" id="994086"/>
    <lineage>
        <taxon>Eukaryota</taxon>
        <taxon>Fungi</taxon>
        <taxon>Dikarya</taxon>
        <taxon>Basidiomycota</taxon>
        <taxon>Agaricomycotina</taxon>
        <taxon>Agaricomycetes</taxon>
        <taxon>Agaricomycetidae</taxon>
        <taxon>Boletales</taxon>
        <taxon>Boletales incertae sedis</taxon>
        <taxon>Leucogyrophana</taxon>
    </lineage>
</organism>
<protein>
    <recommendedName>
        <fullName evidence="3">Homeobox domain-containing protein</fullName>
    </recommendedName>
</protein>
<reference evidence="1 2" key="1">
    <citation type="submission" date="2014-04" db="EMBL/GenBank/DDBJ databases">
        <title>Evolutionary Origins and Diversification of the Mycorrhizal Mutualists.</title>
        <authorList>
            <consortium name="DOE Joint Genome Institute"/>
            <consortium name="Mycorrhizal Genomics Consortium"/>
            <person name="Kohler A."/>
            <person name="Kuo A."/>
            <person name="Nagy L.G."/>
            <person name="Floudas D."/>
            <person name="Copeland A."/>
            <person name="Barry K.W."/>
            <person name="Cichocki N."/>
            <person name="Veneault-Fourrey C."/>
            <person name="LaButti K."/>
            <person name="Lindquist E.A."/>
            <person name="Lipzen A."/>
            <person name="Lundell T."/>
            <person name="Morin E."/>
            <person name="Murat C."/>
            <person name="Riley R."/>
            <person name="Ohm R."/>
            <person name="Sun H."/>
            <person name="Tunlid A."/>
            <person name="Henrissat B."/>
            <person name="Grigoriev I.V."/>
            <person name="Hibbett D.S."/>
            <person name="Martin F."/>
        </authorList>
    </citation>
    <scope>NUCLEOTIDE SEQUENCE [LARGE SCALE GENOMIC DNA]</scope>
    <source>
        <strain evidence="1 2">MD-312</strain>
    </source>
</reference>
<dbReference type="EMBL" id="KN839848">
    <property type="protein sequence ID" value="KIJ63942.1"/>
    <property type="molecule type" value="Genomic_DNA"/>
</dbReference>
<proteinExistence type="predicted"/>
<name>A0A0C9WF61_9AGAM</name>
<feature type="non-terminal residue" evidence="1">
    <location>
        <position position="68"/>
    </location>
</feature>
<dbReference type="AlphaFoldDB" id="A0A0C9WF61"/>
<evidence type="ECO:0008006" key="3">
    <source>
        <dbReference type="Google" id="ProtNLM"/>
    </source>
</evidence>
<evidence type="ECO:0000313" key="2">
    <source>
        <dbReference type="Proteomes" id="UP000053820"/>
    </source>
</evidence>
<sequence length="68" mass="7979">HLTPAILYELWSIWKANPRVPSVASRRAWAVSRNARLKHVDSWFLRRKSCAKRMGESFIEGPYELPLE</sequence>
<dbReference type="HOGENOM" id="CLU_194178_0_0_1"/>
<evidence type="ECO:0000313" key="1">
    <source>
        <dbReference type="EMBL" id="KIJ63942.1"/>
    </source>
</evidence>
<feature type="non-terminal residue" evidence="1">
    <location>
        <position position="1"/>
    </location>
</feature>
<accession>A0A0C9WF61</accession>
<gene>
    <name evidence="1" type="ORF">HYDPIDRAFT_68337</name>
</gene>
<dbReference type="OrthoDB" id="3257151at2759"/>